<name>A0A9P3Q9Z6_9MYCO</name>
<evidence type="ECO:0000256" key="1">
    <source>
        <dbReference type="SAM" id="MobiDB-lite"/>
    </source>
</evidence>
<sequence>MSVLTTVPVGAGAFGRIPLGPLVAGSPPTRNGSLRIDTARPDTTVGEHPATISTAPRQAVTTRSDPSTLRERNII</sequence>
<dbReference type="EMBL" id="BRXE01000035">
    <property type="protein sequence ID" value="GLB83867.1"/>
    <property type="molecule type" value="Genomic_DNA"/>
</dbReference>
<keyword evidence="4" id="KW-1185">Reference proteome</keyword>
<feature type="compositionally biased region" description="Polar residues" evidence="1">
    <location>
        <begin position="51"/>
        <end position="67"/>
    </location>
</feature>
<organism evidence="3 4">
    <name type="scientific">Mycobacterium kiyosense</name>
    <dbReference type="NCBI Taxonomy" id="2871094"/>
    <lineage>
        <taxon>Bacteria</taxon>
        <taxon>Bacillati</taxon>
        <taxon>Actinomycetota</taxon>
        <taxon>Actinomycetes</taxon>
        <taxon>Mycobacteriales</taxon>
        <taxon>Mycobacteriaceae</taxon>
        <taxon>Mycobacterium</taxon>
    </lineage>
</organism>
<gene>
    <name evidence="3" type="ORF">Mkiyose1413_54660</name>
    <name evidence="2" type="ORF">SRL2020028_31230</name>
</gene>
<accession>A0A9P3Q9Z6</accession>
<evidence type="ECO:0000313" key="4">
    <source>
        <dbReference type="Proteomes" id="UP001064782"/>
    </source>
</evidence>
<dbReference type="Proteomes" id="UP001165663">
    <property type="component" value="Unassembled WGS sequence"/>
</dbReference>
<dbReference type="Proteomes" id="UP001064782">
    <property type="component" value="Unassembled WGS sequence"/>
</dbReference>
<evidence type="ECO:0000313" key="2">
    <source>
        <dbReference type="EMBL" id="GLB83867.1"/>
    </source>
</evidence>
<comment type="caution">
    <text evidence="3">The sequence shown here is derived from an EMBL/GenBank/DDBJ whole genome shotgun (WGS) entry which is preliminary data.</text>
</comment>
<protein>
    <submittedName>
        <fullName evidence="3">Uncharacterized protein</fullName>
    </submittedName>
</protein>
<reference evidence="3" key="1">
    <citation type="submission" date="2022-08" db="EMBL/GenBank/DDBJ databases">
        <title>Mycobacterium kiyosense sp. nov., scotochromogenic slow-glowing species isolated from respiratory specimens.</title>
        <authorList>
            <person name="Fukano H."/>
            <person name="Kazumi Y."/>
            <person name="Sakagami N."/>
            <person name="Ato M."/>
            <person name="Mitarai S."/>
            <person name="Hoshino Y."/>
        </authorList>
    </citation>
    <scope>NUCLEOTIDE SEQUENCE</scope>
    <source>
        <strain evidence="3">1413</strain>
        <strain evidence="2">SRL2020-028</strain>
    </source>
</reference>
<evidence type="ECO:0000313" key="3">
    <source>
        <dbReference type="EMBL" id="GLD33583.1"/>
    </source>
</evidence>
<feature type="region of interest" description="Disordered" evidence="1">
    <location>
        <begin position="16"/>
        <end position="75"/>
    </location>
</feature>
<proteinExistence type="predicted"/>
<dbReference type="EMBL" id="BRZI01000089">
    <property type="protein sequence ID" value="GLD33583.1"/>
    <property type="molecule type" value="Genomic_DNA"/>
</dbReference>
<dbReference type="AlphaFoldDB" id="A0A9P3Q9Z6"/>